<protein>
    <submittedName>
        <fullName evidence="5">Transcriptional regulator FNR</fullName>
    </submittedName>
</protein>
<dbReference type="PROSITE" id="PS51063">
    <property type="entry name" value="HTH_CRP_2"/>
    <property type="match status" value="1"/>
</dbReference>
<evidence type="ECO:0000259" key="4">
    <source>
        <dbReference type="PROSITE" id="PS51063"/>
    </source>
</evidence>
<dbReference type="AlphaFoldDB" id="A0A2U2N2M4"/>
<gene>
    <name evidence="5" type="ORF">DEM34_08480</name>
</gene>
<dbReference type="EMBL" id="QFFI01000011">
    <property type="protein sequence ID" value="PWG63340.1"/>
    <property type="molecule type" value="Genomic_DNA"/>
</dbReference>
<dbReference type="InterPro" id="IPR018490">
    <property type="entry name" value="cNMP-bd_dom_sf"/>
</dbReference>
<dbReference type="SMART" id="SM00100">
    <property type="entry name" value="cNMP"/>
    <property type="match status" value="1"/>
</dbReference>
<organism evidence="5 6">
    <name type="scientific">Sediminicurvatus halobius</name>
    <dbReference type="NCBI Taxonomy" id="2182432"/>
    <lineage>
        <taxon>Bacteria</taxon>
        <taxon>Pseudomonadati</taxon>
        <taxon>Pseudomonadota</taxon>
        <taxon>Gammaproteobacteria</taxon>
        <taxon>Chromatiales</taxon>
        <taxon>Ectothiorhodospiraceae</taxon>
        <taxon>Sediminicurvatus</taxon>
    </lineage>
</organism>
<dbReference type="CDD" id="cd00038">
    <property type="entry name" value="CAP_ED"/>
    <property type="match status" value="1"/>
</dbReference>
<dbReference type="GO" id="GO:0005829">
    <property type="term" value="C:cytosol"/>
    <property type="evidence" value="ECO:0007669"/>
    <property type="project" value="TreeGrafter"/>
</dbReference>
<dbReference type="Gene3D" id="1.10.10.10">
    <property type="entry name" value="Winged helix-like DNA-binding domain superfamily/Winged helix DNA-binding domain"/>
    <property type="match status" value="1"/>
</dbReference>
<evidence type="ECO:0000256" key="3">
    <source>
        <dbReference type="ARBA" id="ARBA00023163"/>
    </source>
</evidence>
<dbReference type="SUPFAM" id="SSF46785">
    <property type="entry name" value="Winged helix' DNA-binding domain"/>
    <property type="match status" value="1"/>
</dbReference>
<dbReference type="PANTHER" id="PTHR24567">
    <property type="entry name" value="CRP FAMILY TRANSCRIPTIONAL REGULATORY PROTEIN"/>
    <property type="match status" value="1"/>
</dbReference>
<dbReference type="CDD" id="cd00092">
    <property type="entry name" value="HTH_CRP"/>
    <property type="match status" value="1"/>
</dbReference>
<dbReference type="Pfam" id="PF13545">
    <property type="entry name" value="HTH_Crp_2"/>
    <property type="match status" value="1"/>
</dbReference>
<dbReference type="Gene3D" id="2.60.120.10">
    <property type="entry name" value="Jelly Rolls"/>
    <property type="match status" value="1"/>
</dbReference>
<dbReference type="GO" id="GO:0003677">
    <property type="term" value="F:DNA binding"/>
    <property type="evidence" value="ECO:0007669"/>
    <property type="project" value="UniProtKB-KW"/>
</dbReference>
<feature type="domain" description="HTH crp-type" evidence="4">
    <location>
        <begin position="213"/>
        <end position="286"/>
    </location>
</feature>
<dbReference type="InterPro" id="IPR012318">
    <property type="entry name" value="HTH_CRP"/>
</dbReference>
<dbReference type="PRINTS" id="PR00034">
    <property type="entry name" value="HTHCRP"/>
</dbReference>
<dbReference type="SMART" id="SM00419">
    <property type="entry name" value="HTH_CRP"/>
    <property type="match status" value="1"/>
</dbReference>
<proteinExistence type="predicted"/>
<keyword evidence="3" id="KW-0804">Transcription</keyword>
<evidence type="ECO:0000256" key="2">
    <source>
        <dbReference type="ARBA" id="ARBA00023125"/>
    </source>
</evidence>
<name>A0A2U2N2M4_9GAMM</name>
<dbReference type="GO" id="GO:0016491">
    <property type="term" value="F:oxidoreductase activity"/>
    <property type="evidence" value="ECO:0007669"/>
    <property type="project" value="InterPro"/>
</dbReference>
<dbReference type="InterPro" id="IPR014710">
    <property type="entry name" value="RmlC-like_jellyroll"/>
</dbReference>
<keyword evidence="1" id="KW-0805">Transcription regulation</keyword>
<keyword evidence="6" id="KW-1185">Reference proteome</keyword>
<comment type="caution">
    <text evidence="5">The sequence shown here is derived from an EMBL/GenBank/DDBJ whole genome shotgun (WGS) entry which is preliminary data.</text>
</comment>
<dbReference type="PROSITE" id="PS00504">
    <property type="entry name" value="FRD_SDH_FAD_BINDING"/>
    <property type="match status" value="1"/>
</dbReference>
<dbReference type="SUPFAM" id="SSF51206">
    <property type="entry name" value="cAMP-binding domain-like"/>
    <property type="match status" value="1"/>
</dbReference>
<dbReference type="InterPro" id="IPR036388">
    <property type="entry name" value="WH-like_DNA-bd_sf"/>
</dbReference>
<evidence type="ECO:0000313" key="5">
    <source>
        <dbReference type="EMBL" id="PWG63340.1"/>
    </source>
</evidence>
<evidence type="ECO:0000313" key="6">
    <source>
        <dbReference type="Proteomes" id="UP000245474"/>
    </source>
</evidence>
<dbReference type="PANTHER" id="PTHR24567:SF75">
    <property type="entry name" value="FUMARATE AND NITRATE REDUCTION REGULATORY PROTEIN"/>
    <property type="match status" value="1"/>
</dbReference>
<evidence type="ECO:0000256" key="1">
    <source>
        <dbReference type="ARBA" id="ARBA00023015"/>
    </source>
</evidence>
<reference evidence="5 6" key="1">
    <citation type="submission" date="2018-05" db="EMBL/GenBank/DDBJ databases">
        <title>Spiribacter halobius sp. nov., a moderately halophilic bacterium isolated from marine solar saltern.</title>
        <authorList>
            <person name="Zheng W.-S."/>
            <person name="Lu D.-C."/>
            <person name="Du Z.-J."/>
        </authorList>
    </citation>
    <scope>NUCLEOTIDE SEQUENCE [LARGE SCALE GENOMIC DNA]</scope>
    <source>
        <strain evidence="5 6">E85</strain>
    </source>
</reference>
<dbReference type="InterPro" id="IPR036390">
    <property type="entry name" value="WH_DNA-bd_sf"/>
</dbReference>
<keyword evidence="2" id="KW-0238">DNA-binding</keyword>
<dbReference type="Proteomes" id="UP000245474">
    <property type="component" value="Unassembled WGS sequence"/>
</dbReference>
<dbReference type="Pfam" id="PF00027">
    <property type="entry name" value="cNMP_binding"/>
    <property type="match status" value="1"/>
</dbReference>
<sequence length="314" mass="34057">MCVGRSLKWGLRGGSAILGGFLADCASQSKRLSRSHTGSAQGGKVNGNADKVGASTNANIRYGPKTAPLGNDLALLYPPPALDDDSLLKLNSLVRPVHCLPRRRAILYRAGTPCQAIYAVNSGAMKSYRITAAGEQQVAAFHLPGEFLGLSGLARGYHPFSAEALQLTSICVLPFERLSELAHEVPALQRQLLRLLSSTIAREERLWEAMTGHSADRRLAFMLIDLRRRLPSRRTAPDELRLPMSRAELGSCAGLAAETTSRVLRRFERSGWISSSGRTIVLRRPEALRRLVGGEAREAAARSSAAPDGARQQR</sequence>
<dbReference type="GO" id="GO:0003700">
    <property type="term" value="F:DNA-binding transcription factor activity"/>
    <property type="evidence" value="ECO:0007669"/>
    <property type="project" value="TreeGrafter"/>
</dbReference>
<dbReference type="InterPro" id="IPR050397">
    <property type="entry name" value="Env_Response_Regulators"/>
</dbReference>
<accession>A0A2U2N2M4</accession>
<dbReference type="InterPro" id="IPR000595">
    <property type="entry name" value="cNMP-bd_dom"/>
</dbReference>
<dbReference type="InterPro" id="IPR003952">
    <property type="entry name" value="FRD_SDH_FAD_BS"/>
</dbReference>